<dbReference type="EMBL" id="AZGB01000005">
    <property type="protein sequence ID" value="KRM07737.1"/>
    <property type="molecule type" value="Genomic_DNA"/>
</dbReference>
<comment type="caution">
    <text evidence="2">The sequence shown here is derived from an EMBL/GenBank/DDBJ whole genome shotgun (WGS) entry which is preliminary data.</text>
</comment>
<evidence type="ECO:0000256" key="1">
    <source>
        <dbReference type="SAM" id="MobiDB-lite"/>
    </source>
</evidence>
<evidence type="ECO:0000313" key="2">
    <source>
        <dbReference type="EMBL" id="KRM07737.1"/>
    </source>
</evidence>
<dbReference type="GeneID" id="98318240"/>
<dbReference type="Proteomes" id="UP000051451">
    <property type="component" value="Unassembled WGS sequence"/>
</dbReference>
<dbReference type="STRING" id="1423750.FC89_GL000179"/>
<keyword evidence="3" id="KW-1185">Reference proteome</keyword>
<gene>
    <name evidence="2" type="ORF">FC89_GL000179</name>
</gene>
<dbReference type="AlphaFoldDB" id="A0A0R1VXG7"/>
<dbReference type="RefSeq" id="WP_057870977.1">
    <property type="nucleotide sequence ID" value="NZ_AZGB01000005.1"/>
</dbReference>
<name>A0A0R1VXG7_9LACO</name>
<dbReference type="OrthoDB" id="2248799at2"/>
<evidence type="ECO:0000313" key="3">
    <source>
        <dbReference type="Proteomes" id="UP000051451"/>
    </source>
</evidence>
<dbReference type="PATRIC" id="fig|1423750.3.peg.181"/>
<reference evidence="2 3" key="1">
    <citation type="journal article" date="2015" name="Genome Announc.">
        <title>Expanding the biotechnology potential of lactobacilli through comparative genomics of 213 strains and associated genera.</title>
        <authorList>
            <person name="Sun Z."/>
            <person name="Harris H.M."/>
            <person name="McCann A."/>
            <person name="Guo C."/>
            <person name="Argimon S."/>
            <person name="Zhang W."/>
            <person name="Yang X."/>
            <person name="Jeffery I.B."/>
            <person name="Cooney J.C."/>
            <person name="Kagawa T.F."/>
            <person name="Liu W."/>
            <person name="Song Y."/>
            <person name="Salvetti E."/>
            <person name="Wrobel A."/>
            <person name="Rasinkangas P."/>
            <person name="Parkhill J."/>
            <person name="Rea M.C."/>
            <person name="O'Sullivan O."/>
            <person name="Ritari J."/>
            <person name="Douillard F.P."/>
            <person name="Paul Ross R."/>
            <person name="Yang R."/>
            <person name="Briner A.E."/>
            <person name="Felis G.E."/>
            <person name="de Vos W.M."/>
            <person name="Barrangou R."/>
            <person name="Klaenhammer T.R."/>
            <person name="Caufield P.W."/>
            <person name="Cui Y."/>
            <person name="Zhang H."/>
            <person name="O'Toole P.W."/>
        </authorList>
    </citation>
    <scope>NUCLEOTIDE SEQUENCE [LARGE SCALE GENOMIC DNA]</scope>
    <source>
        <strain evidence="2 3">DSM 18630</strain>
    </source>
</reference>
<organism evidence="2 3">
    <name type="scientific">Liquorilactobacillus ghanensis DSM 18630</name>
    <dbReference type="NCBI Taxonomy" id="1423750"/>
    <lineage>
        <taxon>Bacteria</taxon>
        <taxon>Bacillati</taxon>
        <taxon>Bacillota</taxon>
        <taxon>Bacilli</taxon>
        <taxon>Lactobacillales</taxon>
        <taxon>Lactobacillaceae</taxon>
        <taxon>Liquorilactobacillus</taxon>
    </lineage>
</organism>
<proteinExistence type="predicted"/>
<sequence length="330" mass="37903">MSDSLNKTVTFQPHQTKQTSPSPATLSTTGRLMSYNDQLKAGLQNGIGFTRLLDQLISTTSTQELFQAVADLTAYHLDTAYIVFPQQYSRSDFYLIFLNRLLDLHQLSGVVLQSSDQYHELYHEYPGINAAGYFVFKFPENDPSGAYYIEKNSQLELFYLDFTKHLLRFNSHTLTQLLLVDYYPKLDHQNIKKFATILLAIGNYLKRDFGFDVDFGLLDPINSCVYQISEPDLPTTIIDQLFVIAAKGGKMLEAGADQSAVLKLDNDVTVTIFREADPQQAHFGEWLLKVWDPQQTISWFDVLLHYQFLRDWYLNNLPSLEIKADLQYFS</sequence>
<protein>
    <submittedName>
        <fullName evidence="2">Uncharacterized protein</fullName>
    </submittedName>
</protein>
<feature type="region of interest" description="Disordered" evidence="1">
    <location>
        <begin position="1"/>
        <end position="29"/>
    </location>
</feature>
<accession>A0A0R1VXG7</accession>